<sequence>MTWWSAQAACPSRTVGTLRVGLQVVDEFVGDDLVEGRFVGQWSAVVEGPGGDDRLVSAVGGLEGAGENQGPGQDGDDSRDLEPAADGVDLLGGQVQVGDVAGQGAVLVVADLLPPRGGLQQAEAGLVREGEAGGLLHHGCDPVEYPVDLHGQGGMASGFVEHGEAGLGH</sequence>
<organism evidence="2 3">
    <name type="scientific">Streptomyces griseiscabiei</name>
    <dbReference type="NCBI Taxonomy" id="2993540"/>
    <lineage>
        <taxon>Bacteria</taxon>
        <taxon>Bacillati</taxon>
        <taxon>Actinomycetota</taxon>
        <taxon>Actinomycetes</taxon>
        <taxon>Kitasatosporales</taxon>
        <taxon>Streptomycetaceae</taxon>
        <taxon>Streptomyces</taxon>
    </lineage>
</organism>
<gene>
    <name evidence="2" type="ORF">PV517_46795</name>
</gene>
<evidence type="ECO:0000313" key="2">
    <source>
        <dbReference type="EMBL" id="MDX2916164.1"/>
    </source>
</evidence>
<dbReference type="RefSeq" id="WP_267299684.1">
    <property type="nucleotide sequence ID" value="NZ_JAGJBZ010000002.1"/>
</dbReference>
<reference evidence="2 3" key="1">
    <citation type="journal article" date="2023" name="Microb. Genom.">
        <title>Mesoterricola silvestris gen. nov., sp. nov., Mesoterricola sediminis sp. nov., Geothrix oryzae sp. nov., Geothrix edaphica sp. nov., Geothrix rubra sp. nov., and Geothrix limicola sp. nov., six novel members of Acidobacteriota isolated from soils.</title>
        <authorList>
            <person name="Weisberg A.J."/>
            <person name="Pearce E."/>
            <person name="Kramer C.G."/>
            <person name="Chang J.H."/>
            <person name="Clarke C.R."/>
        </authorList>
    </citation>
    <scope>NUCLEOTIDE SEQUENCE [LARGE SCALE GENOMIC DNA]</scope>
    <source>
        <strain evidence="2 3">NRRL_B-2795</strain>
    </source>
</reference>
<evidence type="ECO:0000256" key="1">
    <source>
        <dbReference type="SAM" id="MobiDB-lite"/>
    </source>
</evidence>
<protein>
    <submittedName>
        <fullName evidence="2">Uncharacterized protein</fullName>
    </submittedName>
</protein>
<evidence type="ECO:0000313" key="3">
    <source>
        <dbReference type="Proteomes" id="UP001271723"/>
    </source>
</evidence>
<dbReference type="EMBL" id="JARAVY010000040">
    <property type="protein sequence ID" value="MDX2916164.1"/>
    <property type="molecule type" value="Genomic_DNA"/>
</dbReference>
<feature type="region of interest" description="Disordered" evidence="1">
    <location>
        <begin position="61"/>
        <end position="81"/>
    </location>
</feature>
<name>A0ABU4LLY2_9ACTN</name>
<keyword evidence="3" id="KW-1185">Reference proteome</keyword>
<feature type="compositionally biased region" description="Gly residues" evidence="1">
    <location>
        <begin position="61"/>
        <end position="73"/>
    </location>
</feature>
<proteinExistence type="predicted"/>
<accession>A0ABU4LLY2</accession>
<comment type="caution">
    <text evidence="2">The sequence shown here is derived from an EMBL/GenBank/DDBJ whole genome shotgun (WGS) entry which is preliminary data.</text>
</comment>
<dbReference type="Proteomes" id="UP001271723">
    <property type="component" value="Unassembled WGS sequence"/>
</dbReference>